<keyword evidence="2" id="KW-0732">Signal</keyword>
<dbReference type="InterPro" id="IPR000383">
    <property type="entry name" value="Xaa-Pro-like_dom"/>
</dbReference>
<dbReference type="InterPro" id="IPR005674">
    <property type="entry name" value="CocE/Ser_esterase"/>
</dbReference>
<reference evidence="4" key="1">
    <citation type="submission" date="2022-01" db="EMBL/GenBank/DDBJ databases">
        <authorList>
            <person name="Jo J.-H."/>
            <person name="Im W.-T."/>
        </authorList>
    </citation>
    <scope>NUCLEOTIDE SEQUENCE</scope>
    <source>
        <strain evidence="4">NA20</strain>
    </source>
</reference>
<dbReference type="EMBL" id="JAKLTR010000010">
    <property type="protein sequence ID" value="MCG2615751.1"/>
    <property type="molecule type" value="Genomic_DNA"/>
</dbReference>
<evidence type="ECO:0000256" key="1">
    <source>
        <dbReference type="ARBA" id="ARBA00022801"/>
    </source>
</evidence>
<evidence type="ECO:0000256" key="2">
    <source>
        <dbReference type="SAM" id="SignalP"/>
    </source>
</evidence>
<dbReference type="GO" id="GO:0016787">
    <property type="term" value="F:hydrolase activity"/>
    <property type="evidence" value="ECO:0007669"/>
    <property type="project" value="UniProtKB-KW"/>
</dbReference>
<dbReference type="Pfam" id="PF02129">
    <property type="entry name" value="Peptidase_S15"/>
    <property type="match status" value="1"/>
</dbReference>
<evidence type="ECO:0000313" key="5">
    <source>
        <dbReference type="Proteomes" id="UP001165367"/>
    </source>
</evidence>
<dbReference type="SUPFAM" id="SSF49785">
    <property type="entry name" value="Galactose-binding domain-like"/>
    <property type="match status" value="1"/>
</dbReference>
<evidence type="ECO:0000259" key="3">
    <source>
        <dbReference type="SMART" id="SM00939"/>
    </source>
</evidence>
<organism evidence="4 5">
    <name type="scientific">Terrimonas ginsenosidimutans</name>
    <dbReference type="NCBI Taxonomy" id="2908004"/>
    <lineage>
        <taxon>Bacteria</taxon>
        <taxon>Pseudomonadati</taxon>
        <taxon>Bacteroidota</taxon>
        <taxon>Chitinophagia</taxon>
        <taxon>Chitinophagales</taxon>
        <taxon>Chitinophagaceae</taxon>
        <taxon>Terrimonas</taxon>
    </lineage>
</organism>
<dbReference type="Proteomes" id="UP001165367">
    <property type="component" value="Unassembled WGS sequence"/>
</dbReference>
<dbReference type="Gene3D" id="1.10.3020.10">
    <property type="entry name" value="alpha-amino acid ester hydrolase ( Helical cap domain)"/>
    <property type="match status" value="1"/>
</dbReference>
<accession>A0ABS9KTU3</accession>
<dbReference type="Gene3D" id="2.60.120.260">
    <property type="entry name" value="Galactose-binding domain-like"/>
    <property type="match status" value="2"/>
</dbReference>
<protein>
    <submittedName>
        <fullName evidence="4">CocE/NonD family hydrolase</fullName>
    </submittedName>
</protein>
<name>A0ABS9KTU3_9BACT</name>
<comment type="caution">
    <text evidence="4">The sequence shown here is derived from an EMBL/GenBank/DDBJ whole genome shotgun (WGS) entry which is preliminary data.</text>
</comment>
<proteinExistence type="predicted"/>
<dbReference type="Pfam" id="PF08530">
    <property type="entry name" value="PepX_C"/>
    <property type="match status" value="1"/>
</dbReference>
<dbReference type="InterPro" id="IPR013736">
    <property type="entry name" value="Xaa-Pro_dipept_C"/>
</dbReference>
<keyword evidence="5" id="KW-1185">Reference proteome</keyword>
<dbReference type="InterPro" id="IPR029058">
    <property type="entry name" value="AB_hydrolase_fold"/>
</dbReference>
<dbReference type="Gene3D" id="3.40.50.1820">
    <property type="entry name" value="alpha/beta hydrolase"/>
    <property type="match status" value="1"/>
</dbReference>
<feature type="domain" description="Xaa-Pro dipeptidyl-peptidase C-terminal" evidence="3">
    <location>
        <begin position="530"/>
        <end position="792"/>
    </location>
</feature>
<evidence type="ECO:0000313" key="4">
    <source>
        <dbReference type="EMBL" id="MCG2615751.1"/>
    </source>
</evidence>
<feature type="signal peptide" evidence="2">
    <location>
        <begin position="1"/>
        <end position="20"/>
    </location>
</feature>
<dbReference type="RefSeq" id="WP_237873864.1">
    <property type="nucleotide sequence ID" value="NZ_JAKLTR010000010.1"/>
</dbReference>
<dbReference type="SUPFAM" id="SSF53474">
    <property type="entry name" value="alpha/beta-Hydrolases"/>
    <property type="match status" value="1"/>
</dbReference>
<dbReference type="NCBIfam" id="TIGR00976">
    <property type="entry name" value="CocE_NonD"/>
    <property type="match status" value="1"/>
</dbReference>
<feature type="chain" id="PRO_5046387689" evidence="2">
    <location>
        <begin position="21"/>
        <end position="797"/>
    </location>
</feature>
<dbReference type="SMART" id="SM00939">
    <property type="entry name" value="PepX_C"/>
    <property type="match status" value="1"/>
</dbReference>
<sequence>MRLHSVLAIIYCYFSVSVSAQQNWSSIQQPVPVKDYAGKKFKFSLTARTDGSSDVVTLVGAQVTRKNGEWGYFNSGVEMPVTDSSWTSRSIEGVIDADAETLNLVIVCMGNGAGYYDNAKLQIEETPGLWKQILLTNAGFEESPSPGKLPAGWIVGRASSQFTFHTVSGNAPEGKSILSITGIGNVDLAGVTFMRKSAYAKQHYVKKEFYVPMRDGVKLFTAVYIPKAASSDQKFPFMLHRTPYGIGPYGTDMYPFNMAPGNAMMEEGYIFVHQDVRGRFKSEGIWQNMTPHIPVKSSQNDVDESTDTWDTIDWLLKNIQHNNGKAGQWGISYPGFYAAAGSIDAHPALKAVSPQAPVADFFFDDFHHNGAFVQAYFPFFPLVGSTRKEPTDHPWFQDLQRNTDDSYDFFKRMGTVKQAADSLLKENILWKQMTSHPDYDTFWKKRRITDHYKNLKPAYLIVGGWYDAEDLYGTLATYKGIEQNNKGIFNSIVMGPFGHGDWAKDEQHTMQHQIYYGDSISGFYQRNIEAKFFHHYLKTGEQKAVDLPEAYMFDTGVKEWKTFSSWPAVQVTKKKLHLGKDGLISLNPSTANGFSEYISDPAKPVPYTMDVPGSFGITPRNYMNEDQRFAASRPDVIVFETPVLENDLTLGGEITVNLQASTTGTDADWVVKLIDVYPPGEQNTPYTPRNVSLGGYQQLVRGDVMRSRWRNSFERPEPVIAGKPTKVTFKLQDVLHTFKKGHRVMVQVQSTWFPLIDINPQKFVPNIYKAEKKDFIKAVQRVHYGSQGSFIEVDVLQ</sequence>
<dbReference type="InterPro" id="IPR008979">
    <property type="entry name" value="Galactose-bd-like_sf"/>
</dbReference>
<keyword evidence="1 4" id="KW-0378">Hydrolase</keyword>
<gene>
    <name evidence="4" type="ORF">LZZ85_15735</name>
</gene>